<feature type="transmembrane region" description="Helical" evidence="9">
    <location>
        <begin position="217"/>
        <end position="238"/>
    </location>
</feature>
<keyword evidence="5 9" id="KW-0812">Transmembrane</keyword>
<dbReference type="InterPro" id="IPR055348">
    <property type="entry name" value="DctQ"/>
</dbReference>
<name>A0A1G9E2H5_9RHOB</name>
<evidence type="ECO:0000256" key="9">
    <source>
        <dbReference type="RuleBase" id="RU369079"/>
    </source>
</evidence>
<feature type="transmembrane region" description="Helical" evidence="9">
    <location>
        <begin position="101"/>
        <end position="125"/>
    </location>
</feature>
<dbReference type="Proteomes" id="UP000199328">
    <property type="component" value="Unassembled WGS sequence"/>
</dbReference>
<feature type="transmembrane region" description="Helical" evidence="9">
    <location>
        <begin position="60"/>
        <end position="80"/>
    </location>
</feature>
<dbReference type="PANTHER" id="PTHR35011">
    <property type="entry name" value="2,3-DIKETO-L-GULONATE TRAP TRANSPORTER SMALL PERMEASE PROTEIN YIAM"/>
    <property type="match status" value="1"/>
</dbReference>
<keyword evidence="4 9" id="KW-0997">Cell inner membrane</keyword>
<dbReference type="Pfam" id="PF04290">
    <property type="entry name" value="DctQ"/>
    <property type="match status" value="1"/>
</dbReference>
<evidence type="ECO:0000313" key="11">
    <source>
        <dbReference type="EMBL" id="SDK70298.1"/>
    </source>
</evidence>
<gene>
    <name evidence="11" type="ORF">SAMN05216257_104124</name>
</gene>
<evidence type="ECO:0000256" key="4">
    <source>
        <dbReference type="ARBA" id="ARBA00022519"/>
    </source>
</evidence>
<reference evidence="12" key="1">
    <citation type="submission" date="2016-10" db="EMBL/GenBank/DDBJ databases">
        <authorList>
            <person name="Varghese N."/>
            <person name="Submissions S."/>
        </authorList>
    </citation>
    <scope>NUCLEOTIDE SEQUENCE [LARGE SCALE GENOMIC DNA]</scope>
    <source>
        <strain evidence="12">CGMCC 1.10789</strain>
    </source>
</reference>
<feature type="domain" description="Tripartite ATP-independent periplasmic transporters DctQ component" evidence="10">
    <location>
        <begin position="113"/>
        <end position="246"/>
    </location>
</feature>
<sequence length="274" mass="30974">MTSEAASKGVLPETSNGQLREWLPAVGVVALAAWVIWNMPSYMLVTIGGNANMQETYRTATWLDWVILALLPVVFIHGVLTVQRSHLEYAEWGVFDRVSVFIGRVTMLLVVLMVSVMIFEVVLRYVFERPTLWANELTLWIAGFLFLFAGLYAMQQRSHIAIYLGYDLMPRWAQRLANVLTVIFILLFNAALIWGGWGEAKAQFLRWETFGTAFDPPIPATLSPMILIVVTLVSIQAVSNLIRDWNREPEHHSAVDEVDPEEIAAIKRALGRDD</sequence>
<evidence type="ECO:0000256" key="3">
    <source>
        <dbReference type="ARBA" id="ARBA00022475"/>
    </source>
</evidence>
<dbReference type="RefSeq" id="WP_245657061.1">
    <property type="nucleotide sequence ID" value="NZ_FNFV01000004.1"/>
</dbReference>
<evidence type="ECO:0000259" key="10">
    <source>
        <dbReference type="Pfam" id="PF04290"/>
    </source>
</evidence>
<comment type="similarity">
    <text evidence="8 9">Belongs to the TRAP transporter small permease family.</text>
</comment>
<dbReference type="GO" id="GO:0022857">
    <property type="term" value="F:transmembrane transporter activity"/>
    <property type="evidence" value="ECO:0007669"/>
    <property type="project" value="UniProtKB-UniRule"/>
</dbReference>
<evidence type="ECO:0000256" key="6">
    <source>
        <dbReference type="ARBA" id="ARBA00022989"/>
    </source>
</evidence>
<feature type="transmembrane region" description="Helical" evidence="9">
    <location>
        <begin position="21"/>
        <end position="40"/>
    </location>
</feature>
<keyword evidence="2 9" id="KW-0813">Transport</keyword>
<evidence type="ECO:0000313" key="12">
    <source>
        <dbReference type="Proteomes" id="UP000199328"/>
    </source>
</evidence>
<evidence type="ECO:0000256" key="1">
    <source>
        <dbReference type="ARBA" id="ARBA00004429"/>
    </source>
</evidence>
<dbReference type="InterPro" id="IPR007387">
    <property type="entry name" value="TRAP_DctQ"/>
</dbReference>
<keyword evidence="7 9" id="KW-0472">Membrane</keyword>
<dbReference type="AlphaFoldDB" id="A0A1G9E2H5"/>
<accession>A0A1G9E2H5</accession>
<comment type="subcellular location">
    <subcellularLocation>
        <location evidence="1 9">Cell inner membrane</location>
        <topology evidence="1 9">Multi-pass membrane protein</topology>
    </subcellularLocation>
</comment>
<evidence type="ECO:0000256" key="8">
    <source>
        <dbReference type="ARBA" id="ARBA00038436"/>
    </source>
</evidence>
<evidence type="ECO:0000256" key="2">
    <source>
        <dbReference type="ARBA" id="ARBA00022448"/>
    </source>
</evidence>
<feature type="transmembrane region" description="Helical" evidence="9">
    <location>
        <begin position="137"/>
        <end position="155"/>
    </location>
</feature>
<protein>
    <recommendedName>
        <fullName evidence="9">TRAP transporter small permease protein</fullName>
    </recommendedName>
</protein>
<keyword evidence="6 9" id="KW-1133">Transmembrane helix</keyword>
<keyword evidence="3" id="KW-1003">Cell membrane</keyword>
<proteinExistence type="inferred from homology"/>
<dbReference type="GO" id="GO:0005886">
    <property type="term" value="C:plasma membrane"/>
    <property type="evidence" value="ECO:0007669"/>
    <property type="project" value="UniProtKB-SubCell"/>
</dbReference>
<organism evidence="11 12">
    <name type="scientific">Meinhardsimonia xiamenensis</name>
    <dbReference type="NCBI Taxonomy" id="990712"/>
    <lineage>
        <taxon>Bacteria</taxon>
        <taxon>Pseudomonadati</taxon>
        <taxon>Pseudomonadota</taxon>
        <taxon>Alphaproteobacteria</taxon>
        <taxon>Rhodobacterales</taxon>
        <taxon>Paracoccaceae</taxon>
        <taxon>Meinhardsimonia</taxon>
    </lineage>
</organism>
<comment type="function">
    <text evidence="9">Part of the tripartite ATP-independent periplasmic (TRAP) transport system.</text>
</comment>
<dbReference type="EMBL" id="FNFV01000004">
    <property type="protein sequence ID" value="SDK70298.1"/>
    <property type="molecule type" value="Genomic_DNA"/>
</dbReference>
<comment type="caution">
    <text evidence="9">Lacks conserved residue(s) required for the propagation of feature annotation.</text>
</comment>
<dbReference type="PANTHER" id="PTHR35011:SF4">
    <property type="entry name" value="SLL1102 PROTEIN"/>
    <property type="match status" value="1"/>
</dbReference>
<evidence type="ECO:0000256" key="5">
    <source>
        <dbReference type="ARBA" id="ARBA00022692"/>
    </source>
</evidence>
<feature type="transmembrane region" description="Helical" evidence="9">
    <location>
        <begin position="176"/>
        <end position="197"/>
    </location>
</feature>
<comment type="subunit">
    <text evidence="9">The complex comprises the extracytoplasmic solute receptor protein and the two transmembrane proteins.</text>
</comment>
<evidence type="ECO:0000256" key="7">
    <source>
        <dbReference type="ARBA" id="ARBA00023136"/>
    </source>
</evidence>
<keyword evidence="12" id="KW-1185">Reference proteome</keyword>
<dbReference type="STRING" id="990712.SAMN05216257_104124"/>